<feature type="region of interest" description="Disordered" evidence="16">
    <location>
        <begin position="574"/>
        <end position="602"/>
    </location>
</feature>
<feature type="region of interest" description="Disordered" evidence="16">
    <location>
        <begin position="833"/>
        <end position="858"/>
    </location>
</feature>
<keyword evidence="12" id="KW-0010">Activator</keyword>
<comment type="subcellular location">
    <subcellularLocation>
        <location evidence="1">Nucleus</location>
    </subcellularLocation>
</comment>
<dbReference type="FunFam" id="3.30.160.60:FF:001289">
    <property type="entry name" value="Zinc finger protein 574"/>
    <property type="match status" value="1"/>
</dbReference>
<protein>
    <recommendedName>
        <fullName evidence="17">C2H2-type domain-containing protein</fullName>
    </recommendedName>
</protein>
<feature type="domain" description="C2H2-type" evidence="17">
    <location>
        <begin position="961"/>
        <end position="988"/>
    </location>
</feature>
<keyword evidence="13" id="KW-0804">Transcription</keyword>
<gene>
    <name evidence="18" type="ORF">BaRGS_00008520</name>
</gene>
<keyword evidence="7 15" id="KW-0863">Zinc-finger</keyword>
<feature type="domain" description="C2H2-type" evidence="17">
    <location>
        <begin position="215"/>
        <end position="242"/>
    </location>
</feature>
<feature type="domain" description="C2H2-type" evidence="17">
    <location>
        <begin position="159"/>
        <end position="186"/>
    </location>
</feature>
<keyword evidence="14" id="KW-0539">Nucleus</keyword>
<feature type="domain" description="C2H2-type" evidence="17">
    <location>
        <begin position="1458"/>
        <end position="1485"/>
    </location>
</feature>
<reference evidence="18 19" key="1">
    <citation type="journal article" date="2023" name="Sci. Data">
        <title>Genome assembly of the Korean intertidal mud-creeper Batillaria attramentaria.</title>
        <authorList>
            <person name="Patra A.K."/>
            <person name="Ho P.T."/>
            <person name="Jun S."/>
            <person name="Lee S.J."/>
            <person name="Kim Y."/>
            <person name="Won Y.J."/>
        </authorList>
    </citation>
    <scope>NUCLEOTIDE SEQUENCE [LARGE SCALE GENOMIC DNA]</scope>
    <source>
        <strain evidence="18">Wonlab-2016</strain>
    </source>
</reference>
<evidence type="ECO:0000256" key="11">
    <source>
        <dbReference type="ARBA" id="ARBA00023125"/>
    </source>
</evidence>
<feature type="domain" description="C2H2-type" evidence="17">
    <location>
        <begin position="283"/>
        <end position="310"/>
    </location>
</feature>
<feature type="compositionally biased region" description="Low complexity" evidence="16">
    <location>
        <begin position="55"/>
        <end position="69"/>
    </location>
</feature>
<feature type="compositionally biased region" description="Low complexity" evidence="16">
    <location>
        <begin position="1531"/>
        <end position="1543"/>
    </location>
</feature>
<dbReference type="SMART" id="SM00355">
    <property type="entry name" value="ZnF_C2H2"/>
    <property type="match status" value="34"/>
</dbReference>
<evidence type="ECO:0000256" key="13">
    <source>
        <dbReference type="ARBA" id="ARBA00023163"/>
    </source>
</evidence>
<feature type="region of interest" description="Disordered" evidence="16">
    <location>
        <begin position="1"/>
        <end position="74"/>
    </location>
</feature>
<dbReference type="GO" id="GO:0005634">
    <property type="term" value="C:nucleus"/>
    <property type="evidence" value="ECO:0007669"/>
    <property type="project" value="UniProtKB-SubCell"/>
</dbReference>
<dbReference type="Proteomes" id="UP001519460">
    <property type="component" value="Unassembled WGS sequence"/>
</dbReference>
<keyword evidence="5" id="KW-0479">Metal-binding</keyword>
<feature type="compositionally biased region" description="Low complexity" evidence="16">
    <location>
        <begin position="118"/>
        <end position="129"/>
    </location>
</feature>
<feature type="compositionally biased region" description="Acidic residues" evidence="16">
    <location>
        <begin position="1"/>
        <end position="10"/>
    </location>
</feature>
<evidence type="ECO:0000313" key="19">
    <source>
        <dbReference type="Proteomes" id="UP001519460"/>
    </source>
</evidence>
<accession>A0ABD0LL71</accession>
<dbReference type="Gene3D" id="3.30.160.60">
    <property type="entry name" value="Classic Zinc Finger"/>
    <property type="match status" value="16"/>
</dbReference>
<feature type="domain" description="C2H2-type" evidence="17">
    <location>
        <begin position="688"/>
        <end position="716"/>
    </location>
</feature>
<evidence type="ECO:0000256" key="2">
    <source>
        <dbReference type="ARBA" id="ARBA00006991"/>
    </source>
</evidence>
<feature type="domain" description="C2H2-type" evidence="17">
    <location>
        <begin position="1236"/>
        <end position="1258"/>
    </location>
</feature>
<feature type="domain" description="C2H2-type" evidence="17">
    <location>
        <begin position="989"/>
        <end position="1016"/>
    </location>
</feature>
<feature type="domain" description="C2H2-type" evidence="17">
    <location>
        <begin position="1176"/>
        <end position="1203"/>
    </location>
</feature>
<evidence type="ECO:0000256" key="16">
    <source>
        <dbReference type="SAM" id="MobiDB-lite"/>
    </source>
</evidence>
<feature type="compositionally biased region" description="Basic and acidic residues" evidence="16">
    <location>
        <begin position="395"/>
        <end position="409"/>
    </location>
</feature>
<feature type="domain" description="C2H2-type" evidence="17">
    <location>
        <begin position="774"/>
        <end position="802"/>
    </location>
</feature>
<evidence type="ECO:0000256" key="9">
    <source>
        <dbReference type="ARBA" id="ARBA00022833"/>
    </source>
</evidence>
<evidence type="ECO:0000256" key="4">
    <source>
        <dbReference type="ARBA" id="ARBA00022491"/>
    </source>
</evidence>
<feature type="domain" description="C2H2-type" evidence="17">
    <location>
        <begin position="314"/>
        <end position="342"/>
    </location>
</feature>
<feature type="compositionally biased region" description="Low complexity" evidence="16">
    <location>
        <begin position="416"/>
        <end position="431"/>
    </location>
</feature>
<dbReference type="InterPro" id="IPR036236">
    <property type="entry name" value="Znf_C2H2_sf"/>
</dbReference>
<evidence type="ECO:0000256" key="6">
    <source>
        <dbReference type="ARBA" id="ARBA00022737"/>
    </source>
</evidence>
<feature type="region of interest" description="Disordered" evidence="16">
    <location>
        <begin position="113"/>
        <end position="132"/>
    </location>
</feature>
<feature type="domain" description="C2H2-type" evidence="17">
    <location>
        <begin position="1428"/>
        <end position="1455"/>
    </location>
</feature>
<feature type="compositionally biased region" description="Low complexity" evidence="16">
    <location>
        <begin position="592"/>
        <end position="602"/>
    </location>
</feature>
<feature type="region of interest" description="Disordered" evidence="16">
    <location>
        <begin position="1492"/>
        <end position="1566"/>
    </location>
</feature>
<feature type="domain" description="C2H2-type" evidence="17">
    <location>
        <begin position="502"/>
        <end position="530"/>
    </location>
</feature>
<feature type="domain" description="C2H2-type" evidence="17">
    <location>
        <begin position="469"/>
        <end position="497"/>
    </location>
</feature>
<evidence type="ECO:0000256" key="3">
    <source>
        <dbReference type="ARBA" id="ARBA00022473"/>
    </source>
</evidence>
<feature type="domain" description="C2H2-type" evidence="17">
    <location>
        <begin position="1124"/>
        <end position="1151"/>
    </location>
</feature>
<dbReference type="InterPro" id="IPR013087">
    <property type="entry name" value="Znf_C2H2_type"/>
</dbReference>
<feature type="compositionally biased region" description="Low complexity" evidence="16">
    <location>
        <begin position="923"/>
        <end position="936"/>
    </location>
</feature>
<keyword evidence="3" id="KW-0217">Developmental protein</keyword>
<evidence type="ECO:0000256" key="1">
    <source>
        <dbReference type="ARBA" id="ARBA00004123"/>
    </source>
</evidence>
<feature type="region of interest" description="Disordered" evidence="16">
    <location>
        <begin position="903"/>
        <end position="941"/>
    </location>
</feature>
<dbReference type="PROSITE" id="PS00028">
    <property type="entry name" value="ZINC_FINGER_C2H2_1"/>
    <property type="match status" value="28"/>
</dbReference>
<dbReference type="PROSITE" id="PS50157">
    <property type="entry name" value="ZINC_FINGER_C2H2_2"/>
    <property type="match status" value="25"/>
</dbReference>
<dbReference type="GO" id="GO:0008270">
    <property type="term" value="F:zinc ion binding"/>
    <property type="evidence" value="ECO:0007669"/>
    <property type="project" value="UniProtKB-KW"/>
</dbReference>
<feature type="domain" description="C2H2-type" evidence="17">
    <location>
        <begin position="630"/>
        <end position="652"/>
    </location>
</feature>
<feature type="domain" description="C2H2-type" evidence="17">
    <location>
        <begin position="660"/>
        <end position="684"/>
    </location>
</feature>
<evidence type="ECO:0000259" key="17">
    <source>
        <dbReference type="PROSITE" id="PS50157"/>
    </source>
</evidence>
<dbReference type="PANTHER" id="PTHR24379">
    <property type="entry name" value="KRAB AND ZINC FINGER DOMAIN-CONTAINING"/>
    <property type="match status" value="1"/>
</dbReference>
<comment type="caution">
    <text evidence="18">The sequence shown here is derived from an EMBL/GenBank/DDBJ whole genome shotgun (WGS) entry which is preliminary data.</text>
</comment>
<dbReference type="EMBL" id="JACVVK020000038">
    <property type="protein sequence ID" value="KAK7500297.1"/>
    <property type="molecule type" value="Genomic_DNA"/>
</dbReference>
<keyword evidence="11" id="KW-0238">DNA-binding</keyword>
<feature type="compositionally biased region" description="Low complexity" evidence="16">
    <location>
        <begin position="835"/>
        <end position="858"/>
    </location>
</feature>
<keyword evidence="6" id="KW-0677">Repeat</keyword>
<evidence type="ECO:0000256" key="10">
    <source>
        <dbReference type="ARBA" id="ARBA00023015"/>
    </source>
</evidence>
<sequence>MIETREEEEAGPSSKMLVPKEVSPPDATGKGEDRSASGEGDNASVETPKDQSLNSAYSAQGSGSSSSRSDGNRTSPVFRCETCNAVFDSLDHFMDHRNFVCVADAGAVWTSEDKADWSGSDSRSSFSPSVEDGIGSPLPIHLSEDQLPYTIGINETNPYGCQYCEKAFPRLSFLRVHERVHGDQLPFRCLHCQRMFRHKRSRDRHMKLHASDRKFSCHLCDSTFSRNDQLKLHLQSHNSSKLYQCPICQASYSSAAALTAHLTSHQGRNGSSGSLGTSEGRELPCLHCGQSFTSAHLLREHMVMHAAAIKEEKLSCDICSEAFTSQEALDSHMERSHYGNHPMDVDAAMMLKCPMCPHSFPDTLTLCHHLMTHTATGLTSASDLDLQVLTRGEGKDIVEVSPGRKEGSRSHTPKQSSSSTNLSPSSGSGMSKSSQALVCPYCLSDSFDTLEVLELHMQSVHSVKSSEIYTCNYCNAPYPNLYSLHDHMNVVHRNHPGIGIKYPCSLCNNQFPSIEALAKHKSLSHSYPDNSESNGRASGIDSAFCGQCSQTFSDARQLEDHMVCVHGASVEKKSAKQRGRKSASKGNKENKASSSKNKTSTATRCNATFHELGNFQAHMKLHLDAALAKFTCKKCGQQLGSQEQLEAHLSLHYLCLATEYGCTSCMKLFSKPDELQKHLMDIHAHHLYRCALCKEIFDSKVNIQVHFAIKHSNECKLFKCTQCSNIFRSEMEWQVHVRVNHLHLAKPYRCLFCAESFTSEMELQCHLTTHSKPFRCPMCEQAFHIEYLLDKHMQTEHADMDTKSATLNTSTSPALATISIKEEADSSLTLQQMTSMISPRPSSHSSDTLKSLSPAIPQPAASPQSAVAVWKNSEAIHVCNICDSRFTQQALLTIHKAQEHGLRSVGLGAPSSLSPQGKGRGTSASPSASAPPAHSQSPREKFLQQNQTLVSVLTADSSATMSCAFCSQTFRNQVECDKHMKIHANSTSLKCNICDETFPSSATLAEHKLQHCKIQQGNICFVCKLSLKTEEQFYTHAQEHGYQIFCKTLGGFVAAVHRVSSDVGVGRGATDARQAPLPARPSFYTCCVCLKTFDSKENLVSKLNASGRTYYVCKPCYHGESPLYTCPQCSEKFASRAQLEAHVATHTSPSATSLSLSTASSLSTMSTAASGAAQTYQCIKCQEAFSTEYEIQLHVANHMLQEGVTHECKLCTLVFDSPAKLQCHLIEHTFKHEAEMRCSVCGRVFSTASEIQAHALEHGVTGRQHTCGQCSQRFFFSAELDNHVLIYNHSPALSPLDSPQRYECRECSKVFTSATALANHRKTHERRETSIKCTLCTQTFTSVPLMQQHFLTAHAGITVDSGHGDTSSKSHKCSQCKQQFATQDGLQAHMKTHKTGNNKLSCPMCSKTFSQARNLTLHLRSHTGDKPHQCSVCQKRFSREENMKAHMKSHTGPSTQPLVCPLCDQSFSQKSDITQHLKTHFVNTEQENSTLMQQALQNSSSASSEPNTTPHVNTAKSPTLNSTSQPPDVNGSQSDGSDESSLSTNQEHQVAAEVEHTHDIKTEIAT</sequence>
<evidence type="ECO:0000256" key="8">
    <source>
        <dbReference type="ARBA" id="ARBA00022782"/>
    </source>
</evidence>
<feature type="compositionally biased region" description="Polar residues" evidence="16">
    <location>
        <begin position="1505"/>
        <end position="1527"/>
    </location>
</feature>
<proteinExistence type="inferred from homology"/>
<comment type="similarity">
    <text evidence="2">Belongs to the krueppel C2H2-type zinc-finger protein family.</text>
</comment>
<keyword evidence="9" id="KW-0862">Zinc</keyword>
<feature type="domain" description="C2H2-type" evidence="17">
    <location>
        <begin position="1400"/>
        <end position="1427"/>
    </location>
</feature>
<dbReference type="Pfam" id="PF00096">
    <property type="entry name" value="zf-C2H2"/>
    <property type="match status" value="10"/>
</dbReference>
<feature type="domain" description="C2H2-type" evidence="17">
    <location>
        <begin position="1302"/>
        <end position="1329"/>
    </location>
</feature>
<organism evidence="18 19">
    <name type="scientific">Batillaria attramentaria</name>
    <dbReference type="NCBI Taxonomy" id="370345"/>
    <lineage>
        <taxon>Eukaryota</taxon>
        <taxon>Metazoa</taxon>
        <taxon>Spiralia</taxon>
        <taxon>Lophotrochozoa</taxon>
        <taxon>Mollusca</taxon>
        <taxon>Gastropoda</taxon>
        <taxon>Caenogastropoda</taxon>
        <taxon>Sorbeoconcha</taxon>
        <taxon>Cerithioidea</taxon>
        <taxon>Batillariidae</taxon>
        <taxon>Batillaria</taxon>
    </lineage>
</organism>
<evidence type="ECO:0000313" key="18">
    <source>
        <dbReference type="EMBL" id="KAK7500297.1"/>
    </source>
</evidence>
<evidence type="ECO:0000256" key="12">
    <source>
        <dbReference type="ARBA" id="ARBA00023159"/>
    </source>
</evidence>
<keyword evidence="19" id="KW-1185">Reference proteome</keyword>
<dbReference type="GO" id="GO:0006357">
    <property type="term" value="P:regulation of transcription by RNA polymerase II"/>
    <property type="evidence" value="ECO:0007669"/>
    <property type="project" value="UniProtKB-ARBA"/>
</dbReference>
<evidence type="ECO:0000256" key="7">
    <source>
        <dbReference type="ARBA" id="ARBA00022771"/>
    </source>
</evidence>
<dbReference type="SUPFAM" id="SSF57667">
    <property type="entry name" value="beta-beta-alpha zinc fingers"/>
    <property type="match status" value="14"/>
</dbReference>
<feature type="region of interest" description="Disordered" evidence="16">
    <location>
        <begin position="395"/>
        <end position="431"/>
    </location>
</feature>
<feature type="domain" description="C2H2-type" evidence="17">
    <location>
        <begin position="187"/>
        <end position="214"/>
    </location>
</feature>
<evidence type="ECO:0000256" key="5">
    <source>
        <dbReference type="ARBA" id="ARBA00022723"/>
    </source>
</evidence>
<feature type="compositionally biased region" description="Basic and acidic residues" evidence="16">
    <location>
        <begin position="1553"/>
        <end position="1566"/>
    </location>
</feature>
<name>A0ABD0LL71_9CAEN</name>
<feature type="domain" description="C2H2-type" evidence="17">
    <location>
        <begin position="748"/>
        <end position="771"/>
    </location>
</feature>
<keyword evidence="8" id="KW-0221">Differentiation</keyword>
<feature type="domain" description="C2H2-type" evidence="17">
    <location>
        <begin position="543"/>
        <end position="571"/>
    </location>
</feature>
<feature type="domain" description="C2H2-type" evidence="17">
    <location>
        <begin position="1371"/>
        <end position="1398"/>
    </location>
</feature>
<keyword evidence="4" id="KW-0678">Repressor</keyword>
<evidence type="ECO:0000256" key="15">
    <source>
        <dbReference type="PROSITE-ProRule" id="PRU00042"/>
    </source>
</evidence>
<feature type="domain" description="C2H2-type" evidence="17">
    <location>
        <begin position="718"/>
        <end position="741"/>
    </location>
</feature>
<dbReference type="PANTHER" id="PTHR24379:SF128">
    <property type="entry name" value="C2H2-TYPE DOMAIN-CONTAINING PROTEIN"/>
    <property type="match status" value="1"/>
</dbReference>
<keyword evidence="10" id="KW-0805">Transcription regulation</keyword>
<feature type="domain" description="C2H2-type" evidence="17">
    <location>
        <begin position="243"/>
        <end position="270"/>
    </location>
</feature>
<dbReference type="Pfam" id="PF13912">
    <property type="entry name" value="zf-C2H2_6"/>
    <property type="match status" value="5"/>
</dbReference>
<evidence type="ECO:0000256" key="14">
    <source>
        <dbReference type="ARBA" id="ARBA00023242"/>
    </source>
</evidence>